<evidence type="ECO:0000256" key="1">
    <source>
        <dbReference type="SAM" id="SignalP"/>
    </source>
</evidence>
<dbReference type="EMBL" id="CAJNNV010016084">
    <property type="protein sequence ID" value="CAE8604133.1"/>
    <property type="molecule type" value="Genomic_DNA"/>
</dbReference>
<feature type="signal peptide" evidence="1">
    <location>
        <begin position="1"/>
        <end position="23"/>
    </location>
</feature>
<reference evidence="2" key="1">
    <citation type="submission" date="2021-02" db="EMBL/GenBank/DDBJ databases">
        <authorList>
            <person name="Dougan E. K."/>
            <person name="Rhodes N."/>
            <person name="Thang M."/>
            <person name="Chan C."/>
        </authorList>
    </citation>
    <scope>NUCLEOTIDE SEQUENCE</scope>
</reference>
<evidence type="ECO:0000313" key="2">
    <source>
        <dbReference type="EMBL" id="CAE8604133.1"/>
    </source>
</evidence>
<keyword evidence="1" id="KW-0732">Signal</keyword>
<evidence type="ECO:0000313" key="3">
    <source>
        <dbReference type="Proteomes" id="UP000654075"/>
    </source>
</evidence>
<accession>A0A813EQ57</accession>
<proteinExistence type="predicted"/>
<comment type="caution">
    <text evidence="2">The sequence shown here is derived from an EMBL/GenBank/DDBJ whole genome shotgun (WGS) entry which is preliminary data.</text>
</comment>
<dbReference type="OrthoDB" id="425096at2759"/>
<protein>
    <submittedName>
        <fullName evidence="2">Uncharacterized protein</fullName>
    </submittedName>
</protein>
<feature type="chain" id="PRO_5033006969" evidence="1">
    <location>
        <begin position="24"/>
        <end position="182"/>
    </location>
</feature>
<dbReference type="PROSITE" id="PS51257">
    <property type="entry name" value="PROKAR_LIPOPROTEIN"/>
    <property type="match status" value="1"/>
</dbReference>
<gene>
    <name evidence="2" type="ORF">PGLA1383_LOCUS22318</name>
</gene>
<keyword evidence="3" id="KW-1185">Reference proteome</keyword>
<organism evidence="2 3">
    <name type="scientific">Polarella glacialis</name>
    <name type="common">Dinoflagellate</name>
    <dbReference type="NCBI Taxonomy" id="89957"/>
    <lineage>
        <taxon>Eukaryota</taxon>
        <taxon>Sar</taxon>
        <taxon>Alveolata</taxon>
        <taxon>Dinophyceae</taxon>
        <taxon>Suessiales</taxon>
        <taxon>Suessiaceae</taxon>
        <taxon>Polarella</taxon>
    </lineage>
</organism>
<dbReference type="AlphaFoldDB" id="A0A813EQ57"/>
<feature type="non-terminal residue" evidence="2">
    <location>
        <position position="182"/>
    </location>
</feature>
<dbReference type="Proteomes" id="UP000654075">
    <property type="component" value="Unassembled WGS sequence"/>
</dbReference>
<name>A0A813EQ57_POLGL</name>
<sequence length="182" mass="19207">MAGARFRTVALLAGTLSFAGCAAQELNDMVGMYKLAAGECGYVMFDRKFAGLPAWQAAGFQEGSCQDRGYTESEGTKEVMVPLLGTLKIDLFQKPDIIGLAFTAGAQLAGIPGSTSCCRSCAEPKQKYVSTGAAGECHEACMEPAKQWLFSMAGVLDEGLVLAQNKTCGSLGFPMYNSTVTK</sequence>